<dbReference type="GO" id="GO:0070006">
    <property type="term" value="F:metalloaminopeptidase activity"/>
    <property type="evidence" value="ECO:0007669"/>
    <property type="project" value="InterPro"/>
</dbReference>
<dbReference type="InterPro" id="IPR036005">
    <property type="entry name" value="Creatinase/aminopeptidase-like"/>
</dbReference>
<comment type="similarity">
    <text evidence="1">Belongs to the peptidase M24B family.</text>
</comment>
<gene>
    <name evidence="7" type="ORF">SAMN05421659_102279</name>
</gene>
<evidence type="ECO:0000259" key="4">
    <source>
        <dbReference type="Pfam" id="PF00557"/>
    </source>
</evidence>
<dbReference type="Pfam" id="PF16189">
    <property type="entry name" value="Creatinase_N_2"/>
    <property type="match status" value="1"/>
</dbReference>
<feature type="domain" description="Peptidase M24" evidence="4">
    <location>
        <begin position="308"/>
        <end position="527"/>
    </location>
</feature>
<dbReference type="OrthoDB" id="9806388at2"/>
<keyword evidence="8" id="KW-1185">Reference proteome</keyword>
<dbReference type="RefSeq" id="WP_092450719.1">
    <property type="nucleotide sequence ID" value="NZ_FOJI01000002.1"/>
</dbReference>
<accession>A0A1I0N0W7</accession>
<dbReference type="Pfam" id="PF01321">
    <property type="entry name" value="Creatinase_N"/>
    <property type="match status" value="1"/>
</dbReference>
<evidence type="ECO:0000313" key="7">
    <source>
        <dbReference type="EMBL" id="SEV94283.1"/>
    </source>
</evidence>
<evidence type="ECO:0000259" key="6">
    <source>
        <dbReference type="Pfam" id="PF16188"/>
    </source>
</evidence>
<sequence length="602" mass="68179">MIKNRLIQLRDIMSDKKIDVYVIKTADFHQSEYTGVYFDEREFMSGFTGSAGTLVITNTKSALFTDGRYFIQAEKQLQGTEIQLMKADVTGTPTILEYIDANISKNGCVAFDGRTIEAAWGLELEKMLNKKDATILYDKDYVDIIWTARPPLSKEPAFLLDVKYAGEPVKDKLKRLRSEMSHKNVDTHLIATLDDVCWLLNIRGNDVQYNPVVLAFAVITMQEVCLFIDEDKLSTEVKNVLAVDNIIIKAYEDVYSYVEKIGNTSILIDLERINYSLYNKIPATAKTVVVQNPTVLMKAIKNRIEIENLKAVHVKDGVAVTKFLRWLKENMIAGKNITEISAADYLEKCRREQEGFIELSFNTISAYNSNAAMMHYSATDQSNAVLKPEGMLLVDSGGQYYEGTTDVTRTIALGLVTKQMKKDFTLTLKGMLNLSSAKFLYGCSGMNLDILARGPLWSEGIDYRCGTGHGVGYLLNVHEAPNGFRWRHIPGRNDPCVIEEGMVTSNEPGVYIEGSYGIRIENEIVCKKAQKNEYGQFMEFETLTVVPIDLDLVDTEYLNELDIERLNKYHQFVYHCLAPYLDDKESVWLKKYTGPVYKIALK</sequence>
<evidence type="ECO:0000313" key="8">
    <source>
        <dbReference type="Proteomes" id="UP000199701"/>
    </source>
</evidence>
<evidence type="ECO:0000256" key="3">
    <source>
        <dbReference type="ARBA" id="ARBA00022801"/>
    </source>
</evidence>
<evidence type="ECO:0000256" key="1">
    <source>
        <dbReference type="ARBA" id="ARBA00008766"/>
    </source>
</evidence>
<feature type="domain" description="Creatinase N-terminal" evidence="5">
    <location>
        <begin position="5"/>
        <end position="130"/>
    </location>
</feature>
<reference evidence="7 8" key="1">
    <citation type="submission" date="2016-10" db="EMBL/GenBank/DDBJ databases">
        <authorList>
            <person name="de Groot N.N."/>
        </authorList>
    </citation>
    <scope>NUCLEOTIDE SEQUENCE [LARGE SCALE GENOMIC DNA]</scope>
    <source>
        <strain evidence="7 8">DSM 9179</strain>
    </source>
</reference>
<dbReference type="InterPro" id="IPR029149">
    <property type="entry name" value="Creatin/AminoP/Spt16_N"/>
</dbReference>
<dbReference type="AlphaFoldDB" id="A0A1I0N0W7"/>
<dbReference type="InterPro" id="IPR000994">
    <property type="entry name" value="Pept_M24"/>
</dbReference>
<dbReference type="SUPFAM" id="SSF55920">
    <property type="entry name" value="Creatinase/aminopeptidase"/>
    <property type="match status" value="1"/>
</dbReference>
<proteinExistence type="inferred from homology"/>
<dbReference type="PANTHER" id="PTHR43763:SF6">
    <property type="entry name" value="XAA-PRO AMINOPEPTIDASE 1"/>
    <property type="match status" value="1"/>
</dbReference>
<dbReference type="Gene3D" id="3.40.350.10">
    <property type="entry name" value="Creatinase/prolidase N-terminal domain"/>
    <property type="match status" value="2"/>
</dbReference>
<dbReference type="Pfam" id="PF00557">
    <property type="entry name" value="Peptidase_M24"/>
    <property type="match status" value="1"/>
</dbReference>
<keyword evidence="7" id="KW-0645">Protease</keyword>
<dbReference type="SUPFAM" id="SSF53092">
    <property type="entry name" value="Creatinase/prolidase N-terminal domain"/>
    <property type="match status" value="2"/>
</dbReference>
<dbReference type="Pfam" id="PF16188">
    <property type="entry name" value="Peptidase_M24_C"/>
    <property type="match status" value="1"/>
</dbReference>
<dbReference type="EMBL" id="FOJI01000002">
    <property type="protein sequence ID" value="SEV94283.1"/>
    <property type="molecule type" value="Genomic_DNA"/>
</dbReference>
<organism evidence="7 8">
    <name type="scientific">[Clostridium] fimetarium</name>
    <dbReference type="NCBI Taxonomy" id="99656"/>
    <lineage>
        <taxon>Bacteria</taxon>
        <taxon>Bacillati</taxon>
        <taxon>Bacillota</taxon>
        <taxon>Clostridia</taxon>
        <taxon>Lachnospirales</taxon>
        <taxon>Lachnospiraceae</taxon>
    </lineage>
</organism>
<dbReference type="CDD" id="cd01085">
    <property type="entry name" value="APP"/>
    <property type="match status" value="1"/>
</dbReference>
<name>A0A1I0N0W7_9FIRM</name>
<dbReference type="InterPro" id="IPR050422">
    <property type="entry name" value="X-Pro_aminopeptidase_P"/>
</dbReference>
<dbReference type="FunFam" id="3.90.230.10:FF:000009">
    <property type="entry name" value="xaa-Pro aminopeptidase 2"/>
    <property type="match status" value="1"/>
</dbReference>
<evidence type="ECO:0000259" key="5">
    <source>
        <dbReference type="Pfam" id="PF01321"/>
    </source>
</evidence>
<feature type="domain" description="Peptidase M24 C-terminal" evidence="6">
    <location>
        <begin position="536"/>
        <end position="595"/>
    </location>
</feature>
<dbReference type="STRING" id="99656.SAMN05421659_102279"/>
<dbReference type="GO" id="GO:0005737">
    <property type="term" value="C:cytoplasm"/>
    <property type="evidence" value="ECO:0007669"/>
    <property type="project" value="UniProtKB-ARBA"/>
</dbReference>
<dbReference type="InterPro" id="IPR033740">
    <property type="entry name" value="Pept_M24B"/>
</dbReference>
<keyword evidence="3" id="KW-0378">Hydrolase</keyword>
<dbReference type="InterPro" id="IPR032416">
    <property type="entry name" value="Peptidase_M24_C"/>
</dbReference>
<dbReference type="Gene3D" id="3.90.230.10">
    <property type="entry name" value="Creatinase/methionine aminopeptidase superfamily"/>
    <property type="match status" value="1"/>
</dbReference>
<keyword evidence="7" id="KW-0031">Aminopeptidase</keyword>
<dbReference type="InterPro" id="IPR000587">
    <property type="entry name" value="Creatinase_N"/>
</dbReference>
<keyword evidence="2" id="KW-0479">Metal-binding</keyword>
<protein>
    <submittedName>
        <fullName evidence="7">Xaa-Pro aminopeptidase</fullName>
    </submittedName>
</protein>
<evidence type="ECO:0000256" key="2">
    <source>
        <dbReference type="ARBA" id="ARBA00022723"/>
    </source>
</evidence>
<dbReference type="Proteomes" id="UP000199701">
    <property type="component" value="Unassembled WGS sequence"/>
</dbReference>
<dbReference type="GO" id="GO:0046872">
    <property type="term" value="F:metal ion binding"/>
    <property type="evidence" value="ECO:0007669"/>
    <property type="project" value="UniProtKB-KW"/>
</dbReference>
<dbReference type="PANTHER" id="PTHR43763">
    <property type="entry name" value="XAA-PRO AMINOPEPTIDASE 1"/>
    <property type="match status" value="1"/>
</dbReference>